<protein>
    <recommendedName>
        <fullName evidence="4">Extracellular mutant protein 11 C-terminal domain-containing protein</fullName>
    </recommendedName>
</protein>
<feature type="region of interest" description="Disordered" evidence="1">
    <location>
        <begin position="154"/>
        <end position="215"/>
    </location>
</feature>
<reference evidence="2" key="1">
    <citation type="submission" date="2023-03" db="EMBL/GenBank/DDBJ databases">
        <title>Massive genome expansion in bonnet fungi (Mycena s.s.) driven by repeated elements and novel gene families across ecological guilds.</title>
        <authorList>
            <consortium name="Lawrence Berkeley National Laboratory"/>
            <person name="Harder C.B."/>
            <person name="Miyauchi S."/>
            <person name="Viragh M."/>
            <person name="Kuo A."/>
            <person name="Thoen E."/>
            <person name="Andreopoulos B."/>
            <person name="Lu D."/>
            <person name="Skrede I."/>
            <person name="Drula E."/>
            <person name="Henrissat B."/>
            <person name="Morin E."/>
            <person name="Kohler A."/>
            <person name="Barry K."/>
            <person name="LaButti K."/>
            <person name="Morin E."/>
            <person name="Salamov A."/>
            <person name="Lipzen A."/>
            <person name="Mereny Z."/>
            <person name="Hegedus B."/>
            <person name="Baldrian P."/>
            <person name="Stursova M."/>
            <person name="Weitz H."/>
            <person name="Taylor A."/>
            <person name="Grigoriev I.V."/>
            <person name="Nagy L.G."/>
            <person name="Martin F."/>
            <person name="Kauserud H."/>
        </authorList>
    </citation>
    <scope>NUCLEOTIDE SEQUENCE</scope>
    <source>
        <strain evidence="2">CBHHK188m</strain>
    </source>
</reference>
<feature type="compositionally biased region" description="Low complexity" evidence="1">
    <location>
        <begin position="77"/>
        <end position="90"/>
    </location>
</feature>
<gene>
    <name evidence="2" type="ORF">DFH07DRAFT_941619</name>
</gene>
<organism evidence="2 3">
    <name type="scientific">Mycena maculata</name>
    <dbReference type="NCBI Taxonomy" id="230809"/>
    <lineage>
        <taxon>Eukaryota</taxon>
        <taxon>Fungi</taxon>
        <taxon>Dikarya</taxon>
        <taxon>Basidiomycota</taxon>
        <taxon>Agaricomycotina</taxon>
        <taxon>Agaricomycetes</taxon>
        <taxon>Agaricomycetidae</taxon>
        <taxon>Agaricales</taxon>
        <taxon>Marasmiineae</taxon>
        <taxon>Mycenaceae</taxon>
        <taxon>Mycena</taxon>
    </lineage>
</organism>
<evidence type="ECO:0000313" key="3">
    <source>
        <dbReference type="Proteomes" id="UP001215280"/>
    </source>
</evidence>
<dbReference type="EMBL" id="JARJLG010000078">
    <property type="protein sequence ID" value="KAJ7751494.1"/>
    <property type="molecule type" value="Genomic_DNA"/>
</dbReference>
<keyword evidence="3" id="KW-1185">Reference proteome</keyword>
<evidence type="ECO:0000256" key="1">
    <source>
        <dbReference type="SAM" id="MobiDB-lite"/>
    </source>
</evidence>
<sequence>MSARQPFIPGAGFVPSSRPESRSAHASTTTNSTTSTPHFVADPSNPLNGGPIAGNTQKDRIENSENRPLNIGSLTKSNRSQNPPSSRRPSLQTTNHIPRPATSDPHLLHAPSYPLRPGTSDPHSKSKSHTAPNHRLQAHSLANSHSIVAPTPLQARSTPSMFSNPAASFSSSFKTPALPTTRVSSEQHTDESQTTDQNPASPDQSCDDIVPDNPAFRLKTLPSQPGPHRLVFGARAVTDLSQEEDEIYEISDADAARSGNGRNKRGRSEVDDDDQEEQGHMQGYGGHAKRFKGQQVVERQNEEGVYPHSNDGNEIYPRSSSPHEVQEYPLPQQPRHRSVNRSTNPTPSAPSHRVPQQYSNSTLQSPENSQHASDVTRLVQLFKAEDLELACDARIDKYTRLSEKWKTCTREEWLAGADELTANYTKIFDFVKSHMTAKAQLFATCDGRLQQQTEVLKDRETLLAGVKDRLVAESGSVLAK</sequence>
<feature type="region of interest" description="Disordered" evidence="1">
    <location>
        <begin position="1"/>
        <end position="132"/>
    </location>
</feature>
<evidence type="ECO:0008006" key="4">
    <source>
        <dbReference type="Google" id="ProtNLM"/>
    </source>
</evidence>
<dbReference type="AlphaFoldDB" id="A0AAD7IVP6"/>
<evidence type="ECO:0000313" key="2">
    <source>
        <dbReference type="EMBL" id="KAJ7751494.1"/>
    </source>
</evidence>
<accession>A0AAD7IVP6</accession>
<feature type="compositionally biased region" description="Polar residues" evidence="1">
    <location>
        <begin position="354"/>
        <end position="372"/>
    </location>
</feature>
<dbReference type="Proteomes" id="UP001215280">
    <property type="component" value="Unassembled WGS sequence"/>
</dbReference>
<feature type="region of interest" description="Disordered" evidence="1">
    <location>
        <begin position="248"/>
        <end position="372"/>
    </location>
</feature>
<feature type="compositionally biased region" description="Low complexity" evidence="1">
    <location>
        <begin position="159"/>
        <end position="173"/>
    </location>
</feature>
<comment type="caution">
    <text evidence="2">The sequence shown here is derived from an EMBL/GenBank/DDBJ whole genome shotgun (WGS) entry which is preliminary data.</text>
</comment>
<proteinExistence type="predicted"/>
<feature type="compositionally biased region" description="Polar residues" evidence="1">
    <location>
        <begin position="192"/>
        <end position="204"/>
    </location>
</feature>
<name>A0AAD7IVP6_9AGAR</name>
<feature type="compositionally biased region" description="Low complexity" evidence="1">
    <location>
        <begin position="27"/>
        <end position="36"/>
    </location>
</feature>